<dbReference type="InterPro" id="IPR006145">
    <property type="entry name" value="PsdUridine_synth_RsuA/RluA"/>
</dbReference>
<evidence type="ECO:0000256" key="5">
    <source>
        <dbReference type="RuleBase" id="RU362028"/>
    </source>
</evidence>
<dbReference type="Gene3D" id="3.10.290.10">
    <property type="entry name" value="RNA-binding S4 domain"/>
    <property type="match status" value="1"/>
</dbReference>
<dbReference type="InterPro" id="IPR002942">
    <property type="entry name" value="S4_RNA-bd"/>
</dbReference>
<dbReference type="PANTHER" id="PTHR21600:SF44">
    <property type="entry name" value="RIBOSOMAL LARGE SUBUNIT PSEUDOURIDINE SYNTHASE D"/>
    <property type="match status" value="1"/>
</dbReference>
<evidence type="ECO:0000256" key="3">
    <source>
        <dbReference type="PIRSR" id="PIRSR606225-1"/>
    </source>
</evidence>
<comment type="similarity">
    <text evidence="1 5">Belongs to the pseudouridine synthase RluA family.</text>
</comment>
<dbReference type="PROSITE" id="PS01129">
    <property type="entry name" value="PSI_RLU"/>
    <property type="match status" value="1"/>
</dbReference>
<evidence type="ECO:0000256" key="2">
    <source>
        <dbReference type="ARBA" id="ARBA00023235"/>
    </source>
</evidence>
<dbReference type="InterPro" id="IPR050188">
    <property type="entry name" value="RluA_PseudoU_synthase"/>
</dbReference>
<sequence>MKHCELCYSILKKNRIDKFLSKIYKISRNNIVYLIKKYKILVNNQFIKKKYILKIYDKIIILKNNLFYYKYKLLPKKDKLDILYEDDYLLIINKKFNLCVTPTIIEYHNTLLNNLLYKFNKNNNIKLINRLDKDTSGIILISKNSKILKNIYSQYKENKIIKKYIILVNGIFKKKRLIIKNNICRSKKYKKKMTISNKRGKYSISIFKKIKTFKNNTLLKCYLKTGRTHQIRVHLNSINYPIFNDKIYNNNSIKIK</sequence>
<dbReference type="InterPro" id="IPR036986">
    <property type="entry name" value="S4_RNA-bd_sf"/>
</dbReference>
<name>A0AAU7QTC7_9FLAO</name>
<feature type="domain" description="RNA-binding S4" evidence="6">
    <location>
        <begin position="14"/>
        <end position="72"/>
    </location>
</feature>
<comment type="catalytic activity">
    <reaction evidence="5">
        <text>a uridine in RNA = a pseudouridine in RNA</text>
        <dbReference type="Rhea" id="RHEA:48348"/>
        <dbReference type="Rhea" id="RHEA-COMP:12068"/>
        <dbReference type="Rhea" id="RHEA-COMP:12069"/>
        <dbReference type="ChEBI" id="CHEBI:65314"/>
        <dbReference type="ChEBI" id="CHEBI:65315"/>
    </reaction>
</comment>
<keyword evidence="2 5" id="KW-0413">Isomerase</keyword>
<dbReference type="InterPro" id="IPR006224">
    <property type="entry name" value="PsdUridine_synth_RluA-like_CS"/>
</dbReference>
<keyword evidence="4" id="KW-0694">RNA-binding</keyword>
<dbReference type="SUPFAM" id="SSF55120">
    <property type="entry name" value="Pseudouridine synthase"/>
    <property type="match status" value="1"/>
</dbReference>
<evidence type="ECO:0000256" key="1">
    <source>
        <dbReference type="ARBA" id="ARBA00010876"/>
    </source>
</evidence>
<dbReference type="GO" id="GO:0000455">
    <property type="term" value="P:enzyme-directed rRNA pseudouridine synthesis"/>
    <property type="evidence" value="ECO:0007669"/>
    <property type="project" value="TreeGrafter"/>
</dbReference>
<proteinExistence type="inferred from homology"/>
<dbReference type="AlphaFoldDB" id="A0AAU7QTC7"/>
<dbReference type="InterPro" id="IPR020103">
    <property type="entry name" value="PsdUridine_synth_cat_dom_sf"/>
</dbReference>
<feature type="active site" evidence="3">
    <location>
        <position position="132"/>
    </location>
</feature>
<dbReference type="GO" id="GO:0003723">
    <property type="term" value="F:RNA binding"/>
    <property type="evidence" value="ECO:0007669"/>
    <property type="project" value="UniProtKB-KW"/>
</dbReference>
<gene>
    <name evidence="7" type="ORF">ABNO52_01050</name>
</gene>
<dbReference type="InterPro" id="IPR006225">
    <property type="entry name" value="PsdUridine_synth_RluC/D"/>
</dbReference>
<dbReference type="NCBIfam" id="TIGR00005">
    <property type="entry name" value="rluA_subfam"/>
    <property type="match status" value="1"/>
</dbReference>
<dbReference type="CDD" id="cd02869">
    <property type="entry name" value="PseudoU_synth_RluA_like"/>
    <property type="match status" value="1"/>
</dbReference>
<dbReference type="PROSITE" id="PS50889">
    <property type="entry name" value="S4"/>
    <property type="match status" value="1"/>
</dbReference>
<evidence type="ECO:0000313" key="7">
    <source>
        <dbReference type="EMBL" id="XBT18175.1"/>
    </source>
</evidence>
<reference evidence="7" key="1">
    <citation type="submission" date="2024-06" db="EMBL/GenBank/DDBJ databases">
        <title>Diversity, functionality, and evolutionary history of bacterial symbionts in false click beetles (Coleoptera, Throscidae).</title>
        <authorList>
            <person name="Wierz J.C."/>
            <person name="Malm H."/>
            <person name="Kaltenpoth M."/>
            <person name="Engl T."/>
        </authorList>
    </citation>
    <scope>NUCLEOTIDE SEQUENCE</scope>
    <source>
        <strain evidence="7">Tser</strain>
    </source>
</reference>
<accession>A0AAU7QTC7</accession>
<dbReference type="Gene3D" id="3.30.2350.10">
    <property type="entry name" value="Pseudouridine synthase"/>
    <property type="match status" value="1"/>
</dbReference>
<evidence type="ECO:0000259" key="6">
    <source>
        <dbReference type="SMART" id="SM00363"/>
    </source>
</evidence>
<dbReference type="EC" id="5.4.99.-" evidence="5"/>
<comment type="function">
    <text evidence="5">Responsible for synthesis of pseudouridine from uracil.</text>
</comment>
<dbReference type="GO" id="GO:0120159">
    <property type="term" value="F:rRNA pseudouridine synthase activity"/>
    <property type="evidence" value="ECO:0007669"/>
    <property type="project" value="UniProtKB-ARBA"/>
</dbReference>
<protein>
    <recommendedName>
        <fullName evidence="5">Pseudouridine synthase</fullName>
        <ecNumber evidence="5">5.4.99.-</ecNumber>
    </recommendedName>
</protein>
<dbReference type="EMBL" id="CP157893">
    <property type="protein sequence ID" value="XBT18175.1"/>
    <property type="molecule type" value="Genomic_DNA"/>
</dbReference>
<dbReference type="SMART" id="SM00363">
    <property type="entry name" value="S4"/>
    <property type="match status" value="1"/>
</dbReference>
<dbReference type="PANTHER" id="PTHR21600">
    <property type="entry name" value="MITOCHONDRIAL RNA PSEUDOURIDINE SYNTHASE"/>
    <property type="match status" value="1"/>
</dbReference>
<organism evidence="7">
    <name type="scientific">Candidatus Shikimatogenerans sp. Tser</name>
    <dbReference type="NCBI Taxonomy" id="3158568"/>
    <lineage>
        <taxon>Bacteria</taxon>
        <taxon>Pseudomonadati</taxon>
        <taxon>Bacteroidota</taxon>
        <taxon>Flavobacteriia</taxon>
        <taxon>Flavobacteriales</taxon>
        <taxon>Candidatus Shikimatogenerans</taxon>
    </lineage>
</organism>
<evidence type="ECO:0000256" key="4">
    <source>
        <dbReference type="PROSITE-ProRule" id="PRU00182"/>
    </source>
</evidence>
<dbReference type="SUPFAM" id="SSF55174">
    <property type="entry name" value="Alpha-L RNA-binding motif"/>
    <property type="match status" value="1"/>
</dbReference>
<dbReference type="Pfam" id="PF00849">
    <property type="entry name" value="PseudoU_synth_2"/>
    <property type="match status" value="1"/>
</dbReference>